<sequence>MEQIGPMETVVATPDHQVEFMPPRYPSGKLIIQFLQDMKTGATMSEIVQYLSSEYGKDAREMTASVLALLENGTALGFLERKGSQYMNWSARAAAGCKRRRRRQPRSCCCRRRKRKIRRRSCKKKRRRRC</sequence>
<comment type="caution">
    <text evidence="2">The sequence shown here is derived from an EMBL/GenBank/DDBJ whole genome shotgun (WGS) entry which is preliminary data.</text>
</comment>
<accession>A0A2A4J9D2</accession>
<name>A0A2A4J9D2_HELVI</name>
<dbReference type="InterPro" id="IPR031957">
    <property type="entry name" value="DUF4777"/>
</dbReference>
<dbReference type="AlphaFoldDB" id="A0A2A4J9D2"/>
<evidence type="ECO:0000313" key="2">
    <source>
        <dbReference type="EMBL" id="PCG68022.1"/>
    </source>
</evidence>
<dbReference type="Pfam" id="PF16007">
    <property type="entry name" value="DUF4777"/>
    <property type="match status" value="1"/>
</dbReference>
<evidence type="ECO:0000259" key="1">
    <source>
        <dbReference type="Pfam" id="PF16007"/>
    </source>
</evidence>
<protein>
    <recommendedName>
        <fullName evidence="1">DUF4777 domain-containing protein</fullName>
    </recommendedName>
</protein>
<dbReference type="EMBL" id="NWSH01002539">
    <property type="protein sequence ID" value="PCG68022.1"/>
    <property type="molecule type" value="Genomic_DNA"/>
</dbReference>
<organism evidence="2">
    <name type="scientific">Heliothis virescens</name>
    <name type="common">Tobacco budworm moth</name>
    <dbReference type="NCBI Taxonomy" id="7102"/>
    <lineage>
        <taxon>Eukaryota</taxon>
        <taxon>Metazoa</taxon>
        <taxon>Ecdysozoa</taxon>
        <taxon>Arthropoda</taxon>
        <taxon>Hexapoda</taxon>
        <taxon>Insecta</taxon>
        <taxon>Pterygota</taxon>
        <taxon>Neoptera</taxon>
        <taxon>Endopterygota</taxon>
        <taxon>Lepidoptera</taxon>
        <taxon>Glossata</taxon>
        <taxon>Ditrysia</taxon>
        <taxon>Noctuoidea</taxon>
        <taxon>Noctuidae</taxon>
        <taxon>Heliothinae</taxon>
        <taxon>Heliothis</taxon>
    </lineage>
</organism>
<reference evidence="2" key="1">
    <citation type="submission" date="2017-09" db="EMBL/GenBank/DDBJ databases">
        <title>Contemporary evolution of a Lepidopteran species, Heliothis virescens, in response to modern agricultural practices.</title>
        <authorList>
            <person name="Fritz M.L."/>
            <person name="Deyonke A.M."/>
            <person name="Papanicolaou A."/>
            <person name="Micinski S."/>
            <person name="Westbrook J."/>
            <person name="Gould F."/>
        </authorList>
    </citation>
    <scope>NUCLEOTIDE SEQUENCE [LARGE SCALE GENOMIC DNA]</scope>
    <source>
        <strain evidence="2">HvINT-</strain>
        <tissue evidence="2">Whole body</tissue>
    </source>
</reference>
<feature type="domain" description="DUF4777" evidence="1">
    <location>
        <begin position="24"/>
        <end position="86"/>
    </location>
</feature>
<gene>
    <name evidence="2" type="ORF">B5V51_5676</name>
</gene>
<proteinExistence type="predicted"/>